<reference evidence="2 3" key="2">
    <citation type="submission" date="2018-11" db="EMBL/GenBank/DDBJ databases">
        <authorList>
            <consortium name="Pathogen Informatics"/>
        </authorList>
    </citation>
    <scope>NUCLEOTIDE SEQUENCE [LARGE SCALE GENOMIC DNA]</scope>
</reference>
<accession>A0A0M3KD57</accession>
<keyword evidence="3" id="KW-1185">Reference proteome</keyword>
<keyword evidence="1" id="KW-0732">Signal</keyword>
<dbReference type="WBParaSite" id="ASIM_0001890901-mRNA-1">
    <property type="protein sequence ID" value="ASIM_0001890901-mRNA-1"/>
    <property type="gene ID" value="ASIM_0001890901"/>
</dbReference>
<evidence type="ECO:0000313" key="4">
    <source>
        <dbReference type="WBParaSite" id="ASIM_0001890901-mRNA-1"/>
    </source>
</evidence>
<name>A0A0M3KD57_ANISI</name>
<proteinExistence type="predicted"/>
<protein>
    <submittedName>
        <fullName evidence="4">Secreted protein</fullName>
    </submittedName>
</protein>
<evidence type="ECO:0000313" key="3">
    <source>
        <dbReference type="Proteomes" id="UP000267096"/>
    </source>
</evidence>
<organism evidence="4">
    <name type="scientific">Anisakis simplex</name>
    <name type="common">Herring worm</name>
    <dbReference type="NCBI Taxonomy" id="6269"/>
    <lineage>
        <taxon>Eukaryota</taxon>
        <taxon>Metazoa</taxon>
        <taxon>Ecdysozoa</taxon>
        <taxon>Nematoda</taxon>
        <taxon>Chromadorea</taxon>
        <taxon>Rhabditida</taxon>
        <taxon>Spirurina</taxon>
        <taxon>Ascaridomorpha</taxon>
        <taxon>Ascaridoidea</taxon>
        <taxon>Anisakidae</taxon>
        <taxon>Anisakis</taxon>
        <taxon>Anisakis simplex complex</taxon>
    </lineage>
</organism>
<dbReference type="Proteomes" id="UP000267096">
    <property type="component" value="Unassembled WGS sequence"/>
</dbReference>
<dbReference type="AlphaFoldDB" id="A0A0M3KD57"/>
<sequence length="69" mass="7800">MYKLLFAACFVSVIGGQISLKKLKHEQFSAKTNPFSSPDKNSFVKSLDKSELAWDQMLEDATKQVRTCN</sequence>
<reference evidence="4" key="1">
    <citation type="submission" date="2017-02" db="UniProtKB">
        <authorList>
            <consortium name="WormBaseParasite"/>
        </authorList>
    </citation>
    <scope>IDENTIFICATION</scope>
</reference>
<dbReference type="EMBL" id="UYRR01035311">
    <property type="protein sequence ID" value="VDK64243.1"/>
    <property type="molecule type" value="Genomic_DNA"/>
</dbReference>
<evidence type="ECO:0000313" key="2">
    <source>
        <dbReference type="EMBL" id="VDK64243.1"/>
    </source>
</evidence>
<feature type="chain" id="PRO_5043121397" evidence="1">
    <location>
        <begin position="17"/>
        <end position="69"/>
    </location>
</feature>
<gene>
    <name evidence="2" type="ORF">ASIM_LOCUS18305</name>
</gene>
<feature type="signal peptide" evidence="1">
    <location>
        <begin position="1"/>
        <end position="16"/>
    </location>
</feature>
<evidence type="ECO:0000256" key="1">
    <source>
        <dbReference type="SAM" id="SignalP"/>
    </source>
</evidence>